<dbReference type="Gene3D" id="3.40.50.300">
    <property type="entry name" value="P-loop containing nucleotide triphosphate hydrolases"/>
    <property type="match status" value="1"/>
</dbReference>
<gene>
    <name evidence="3" type="ORF">ACFO8Q_11580</name>
</gene>
<organism evidence="3 4">
    <name type="scientific">Effusibacillus consociatus</name>
    <dbReference type="NCBI Taxonomy" id="1117041"/>
    <lineage>
        <taxon>Bacteria</taxon>
        <taxon>Bacillati</taxon>
        <taxon>Bacillota</taxon>
        <taxon>Bacilli</taxon>
        <taxon>Bacillales</taxon>
        <taxon>Alicyclobacillaceae</taxon>
        <taxon>Effusibacillus</taxon>
    </lineage>
</organism>
<dbReference type="InterPro" id="IPR050921">
    <property type="entry name" value="T4SS_GSP_E_ATPase"/>
</dbReference>
<dbReference type="Pfam" id="PF00437">
    <property type="entry name" value="T2SSE"/>
    <property type="match status" value="1"/>
</dbReference>
<comment type="caution">
    <text evidence="3">The sequence shown here is derived from an EMBL/GenBank/DDBJ whole genome shotgun (WGS) entry which is preliminary data.</text>
</comment>
<evidence type="ECO:0000256" key="1">
    <source>
        <dbReference type="ARBA" id="ARBA00006611"/>
    </source>
</evidence>
<sequence>MARIEALLRETVERGASDLHITVGIPPYLRINGRLTPLQQPPVTVEECQKLAREILREEAWQIFDRKGEYDCSYSLPGVARFRINVFRQRGTISLALRTVKFDIPTLEELGLPSVTKDIIKKSHGLVLVTGPTGSGKSSTLAAMINRINQTAERYILTLEDPIEYLHSHRKSIVVQREIGVDTGTFSTGLRAALREDPDVILVGEMRDLETISTAITAAETGHLVFATLHTPDAAQTIDRIIDVFPSNQQTQVRNQLANVLVAIYGQKLLPHRNGIGRVAAVEVLVNTTAVSNLIRSDKVHQIKNLIQTGVRYGMQTMEQAVNFLIQEGKVNPQEIEDLLIELRQSETDTL</sequence>
<dbReference type="RefSeq" id="WP_380025914.1">
    <property type="nucleotide sequence ID" value="NZ_JBHSHC010000096.1"/>
</dbReference>
<comment type="similarity">
    <text evidence="1">Belongs to the GSP E family.</text>
</comment>
<dbReference type="InterPro" id="IPR003593">
    <property type="entry name" value="AAA+_ATPase"/>
</dbReference>
<evidence type="ECO:0000259" key="2">
    <source>
        <dbReference type="PROSITE" id="PS00662"/>
    </source>
</evidence>
<proteinExistence type="inferred from homology"/>
<dbReference type="InterPro" id="IPR027417">
    <property type="entry name" value="P-loop_NTPase"/>
</dbReference>
<dbReference type="PANTHER" id="PTHR30486:SF16">
    <property type="entry name" value="TWITCHING MOTILITY PROTEIN PILT"/>
    <property type="match status" value="1"/>
</dbReference>
<feature type="domain" description="Bacterial type II secretion system protein E" evidence="2">
    <location>
        <begin position="194"/>
        <end position="208"/>
    </location>
</feature>
<dbReference type="SUPFAM" id="SSF52540">
    <property type="entry name" value="P-loop containing nucleoside triphosphate hydrolases"/>
    <property type="match status" value="1"/>
</dbReference>
<dbReference type="PANTHER" id="PTHR30486">
    <property type="entry name" value="TWITCHING MOTILITY PROTEIN PILT"/>
    <property type="match status" value="1"/>
</dbReference>
<dbReference type="Proteomes" id="UP001596002">
    <property type="component" value="Unassembled WGS sequence"/>
</dbReference>
<accession>A0ABV9Q1D9</accession>
<protein>
    <submittedName>
        <fullName evidence="3">Type IV pilus twitching motility protein PilT</fullName>
    </submittedName>
</protein>
<evidence type="ECO:0000313" key="4">
    <source>
        <dbReference type="Proteomes" id="UP001596002"/>
    </source>
</evidence>
<evidence type="ECO:0000313" key="3">
    <source>
        <dbReference type="EMBL" id="MFC4767991.1"/>
    </source>
</evidence>
<dbReference type="InterPro" id="IPR006321">
    <property type="entry name" value="PilT/PilU"/>
</dbReference>
<dbReference type="NCBIfam" id="TIGR01420">
    <property type="entry name" value="pilT_fam"/>
    <property type="match status" value="1"/>
</dbReference>
<reference evidence="4" key="1">
    <citation type="journal article" date="2019" name="Int. J. Syst. Evol. Microbiol.">
        <title>The Global Catalogue of Microorganisms (GCM) 10K type strain sequencing project: providing services to taxonomists for standard genome sequencing and annotation.</title>
        <authorList>
            <consortium name="The Broad Institute Genomics Platform"/>
            <consortium name="The Broad Institute Genome Sequencing Center for Infectious Disease"/>
            <person name="Wu L."/>
            <person name="Ma J."/>
        </authorList>
    </citation>
    <scope>NUCLEOTIDE SEQUENCE [LARGE SCALE GENOMIC DNA]</scope>
    <source>
        <strain evidence="4">WYCCWR 12678</strain>
    </source>
</reference>
<dbReference type="SMART" id="SM00382">
    <property type="entry name" value="AAA"/>
    <property type="match status" value="1"/>
</dbReference>
<dbReference type="Gene3D" id="3.30.450.90">
    <property type="match status" value="1"/>
</dbReference>
<dbReference type="PROSITE" id="PS00662">
    <property type="entry name" value="T2SP_E"/>
    <property type="match status" value="1"/>
</dbReference>
<name>A0ABV9Q1D9_9BACL</name>
<dbReference type="EMBL" id="JBHSHC010000096">
    <property type="protein sequence ID" value="MFC4767991.1"/>
    <property type="molecule type" value="Genomic_DNA"/>
</dbReference>
<dbReference type="CDD" id="cd01131">
    <property type="entry name" value="PilT"/>
    <property type="match status" value="1"/>
</dbReference>
<keyword evidence="4" id="KW-1185">Reference proteome</keyword>
<dbReference type="InterPro" id="IPR001482">
    <property type="entry name" value="T2SS/T4SS_dom"/>
</dbReference>